<keyword evidence="1" id="KW-0347">Helicase</keyword>
<name>A0A2T4GFI7_FUSCU</name>
<dbReference type="CDD" id="cd18808">
    <property type="entry name" value="SF1_C_Upf1"/>
    <property type="match status" value="1"/>
</dbReference>
<evidence type="ECO:0000259" key="3">
    <source>
        <dbReference type="Pfam" id="PF13087"/>
    </source>
</evidence>
<dbReference type="Pfam" id="PF13086">
    <property type="entry name" value="AAA_11"/>
    <property type="match status" value="1"/>
</dbReference>
<gene>
    <name evidence="4" type="ORF">FCULG_00011949</name>
</gene>
<dbReference type="InterPro" id="IPR047187">
    <property type="entry name" value="SF1_C_Upf1"/>
</dbReference>
<evidence type="ECO:0000313" key="5">
    <source>
        <dbReference type="Proteomes" id="UP000241587"/>
    </source>
</evidence>
<protein>
    <submittedName>
        <fullName evidence="4">Regulator of nonsense transcripts 1</fullName>
    </submittedName>
</protein>
<dbReference type="InterPro" id="IPR045055">
    <property type="entry name" value="DNA2/NAM7-like"/>
</dbReference>
<evidence type="ECO:0000256" key="1">
    <source>
        <dbReference type="ARBA" id="ARBA00022806"/>
    </source>
</evidence>
<dbReference type="PANTHER" id="PTHR10887:SF495">
    <property type="entry name" value="HELICASE SENATAXIN ISOFORM X1-RELATED"/>
    <property type="match status" value="1"/>
</dbReference>
<keyword evidence="1" id="KW-0378">Hydrolase</keyword>
<dbReference type="InterPro" id="IPR027417">
    <property type="entry name" value="P-loop_NTPase"/>
</dbReference>
<keyword evidence="1" id="KW-0067">ATP-binding</keyword>
<accession>A0A2T4GFI7</accession>
<sequence length="484" mass="54249">MPFGWRDSSQRLCPKRKFHTVTRSEFIDAVKGLCICREDYCGVADIIFGLQSATTLPQVEVIYTKVDKLNESQNKAIQLALESSLLCLWGPPGTEKTETIVEMICALQIANEKARVLVTAPTHNAVNNVMRRYIKRIQEQPLAQKSEPNILRVSTEVRKVADDLRKYICDAMAGQEIHGDYKTMKKAIQMIKDSDTVFTTCIGAGIGLLRSEFFDIVIVDEASQQTEPSSLVPLVKGCSKAILVGDHVQLRPRVQQTSLALEFDVSRFERLYTEEGGLTENGFSTMMLDTQYRMHPKLCEFSSGAFYEGKLKSRIDMSARPLIKSDFPFPSVEIQGKSKENKGQAELCVHICKLLTSQNDTQSIVVLTPYTRQAKSLKRMLPSTIEVSSIDRFQVREADVIVFVTVRCNEHRSIGFLKDMRRMNVALTRARSAVIVIGHRATLTEGTEDDESSAMWKRLLRSLTEVKVEVPTSGDGPADGLKGR</sequence>
<dbReference type="InterPro" id="IPR041679">
    <property type="entry name" value="DNA2/NAM7-like_C"/>
</dbReference>
<dbReference type="OrthoDB" id="6513042at2759"/>
<dbReference type="Gene3D" id="3.40.50.300">
    <property type="entry name" value="P-loop containing nucleotide triphosphate hydrolases"/>
    <property type="match status" value="2"/>
</dbReference>
<feature type="domain" description="DNA2/NAM7 helicase helicase" evidence="2">
    <location>
        <begin position="176"/>
        <end position="254"/>
    </location>
</feature>
<feature type="domain" description="DNA2/NAM7 helicase-like C-terminal" evidence="3">
    <location>
        <begin position="264"/>
        <end position="440"/>
    </location>
</feature>
<reference evidence="4 5" key="1">
    <citation type="submission" date="2018-02" db="EMBL/GenBank/DDBJ databases">
        <title>Fusarium culmorum secondary metabolites in fungal-bacterial-plant interactions.</title>
        <authorList>
            <person name="Schmidt R."/>
        </authorList>
    </citation>
    <scope>NUCLEOTIDE SEQUENCE [LARGE SCALE GENOMIC DNA]</scope>
    <source>
        <strain evidence="4 5">PV</strain>
    </source>
</reference>
<keyword evidence="1" id="KW-0547">Nucleotide-binding</keyword>
<dbReference type="OMA" id="MEVEINT"/>
<comment type="caution">
    <text evidence="4">The sequence shown here is derived from an EMBL/GenBank/DDBJ whole genome shotgun (WGS) entry which is preliminary data.</text>
</comment>
<dbReference type="EMBL" id="PVEM01000022">
    <property type="protein sequence ID" value="PTD02346.1"/>
    <property type="molecule type" value="Genomic_DNA"/>
</dbReference>
<dbReference type="Pfam" id="PF13087">
    <property type="entry name" value="AAA_12"/>
    <property type="match status" value="1"/>
</dbReference>
<evidence type="ECO:0000259" key="2">
    <source>
        <dbReference type="Pfam" id="PF13086"/>
    </source>
</evidence>
<keyword evidence="5" id="KW-1185">Reference proteome</keyword>
<dbReference type="PANTHER" id="PTHR10887">
    <property type="entry name" value="DNA2/NAM7 HELICASE FAMILY"/>
    <property type="match status" value="1"/>
</dbReference>
<dbReference type="Proteomes" id="UP000241587">
    <property type="component" value="Unassembled WGS sequence"/>
</dbReference>
<organism evidence="4 5">
    <name type="scientific">Fusarium culmorum</name>
    <dbReference type="NCBI Taxonomy" id="5516"/>
    <lineage>
        <taxon>Eukaryota</taxon>
        <taxon>Fungi</taxon>
        <taxon>Dikarya</taxon>
        <taxon>Ascomycota</taxon>
        <taxon>Pezizomycotina</taxon>
        <taxon>Sordariomycetes</taxon>
        <taxon>Hypocreomycetidae</taxon>
        <taxon>Hypocreales</taxon>
        <taxon>Nectriaceae</taxon>
        <taxon>Fusarium</taxon>
    </lineage>
</organism>
<dbReference type="GO" id="GO:0004386">
    <property type="term" value="F:helicase activity"/>
    <property type="evidence" value="ECO:0007669"/>
    <property type="project" value="InterPro"/>
</dbReference>
<dbReference type="InterPro" id="IPR041677">
    <property type="entry name" value="DNA2/NAM7_AAA_11"/>
</dbReference>
<evidence type="ECO:0000313" key="4">
    <source>
        <dbReference type="EMBL" id="PTD02346.1"/>
    </source>
</evidence>
<dbReference type="SUPFAM" id="SSF52540">
    <property type="entry name" value="P-loop containing nucleoside triphosphate hydrolases"/>
    <property type="match status" value="1"/>
</dbReference>
<proteinExistence type="predicted"/>
<dbReference type="AlphaFoldDB" id="A0A2T4GFI7"/>